<dbReference type="RefSeq" id="WP_251807710.1">
    <property type="nucleotide sequence ID" value="NZ_CP166679.1"/>
</dbReference>
<dbReference type="InterPro" id="IPR006860">
    <property type="entry name" value="FecR"/>
</dbReference>
<protein>
    <submittedName>
        <fullName evidence="4">FecR family protein</fullName>
    </submittedName>
</protein>
<feature type="transmembrane region" description="Helical" evidence="1">
    <location>
        <begin position="89"/>
        <end position="109"/>
    </location>
</feature>
<evidence type="ECO:0000313" key="5">
    <source>
        <dbReference type="Proteomes" id="UP001597532"/>
    </source>
</evidence>
<accession>A0ABW5VDZ6</accession>
<feature type="domain" description="Protein FecR C-terminal" evidence="3">
    <location>
        <begin position="333"/>
        <end position="400"/>
    </location>
</feature>
<evidence type="ECO:0000259" key="3">
    <source>
        <dbReference type="Pfam" id="PF16344"/>
    </source>
</evidence>
<dbReference type="PANTHER" id="PTHR30273:SF2">
    <property type="entry name" value="PROTEIN FECR"/>
    <property type="match status" value="1"/>
</dbReference>
<dbReference type="PANTHER" id="PTHR30273">
    <property type="entry name" value="PERIPLASMIC SIGNAL SENSOR AND SIGMA FACTOR ACTIVATOR FECR-RELATED"/>
    <property type="match status" value="1"/>
</dbReference>
<organism evidence="4 5">
    <name type="scientific">Arenibacter antarcticus</name>
    <dbReference type="NCBI Taxonomy" id="2040469"/>
    <lineage>
        <taxon>Bacteria</taxon>
        <taxon>Pseudomonadati</taxon>
        <taxon>Bacteroidota</taxon>
        <taxon>Flavobacteriia</taxon>
        <taxon>Flavobacteriales</taxon>
        <taxon>Flavobacteriaceae</taxon>
        <taxon>Arenibacter</taxon>
    </lineage>
</organism>
<sequence>MTHNKEITELLQKFALNQCNAEEIEKLVVYFRKASSSVDFPEVEDLLAKLESFEELDTESSNQIFEEILAKRKRNDINSKAHNLNRKSFLKYASAAAVIIGIIAISYFFNSPYNFGDEKNINETSDTFQHRANTSEEVILHYHNGDMEIISEDGTSEVVDNQGNHVGRQNGNQLIYHGKVSSHELIYNTLTVPYGRKFELVLSDGTRTYLNAGTTIKYPVKFLDGQERKVFVQGEAYFEVARDVEHPFIINTDHLDIRVLGTKFNVSNYPEDLMTDVVLVEGSVNLQEATEELNTESLLLEPGHKGSFDKKERKLASKEVSTSIYTSWIDGELVFIDLSFESILKKLERSYNVTIENQNKDIAQERFNARFRKASLETVLDYFKTTYGLDYKFQGNSIIIY</sequence>
<gene>
    <name evidence="4" type="ORF">ACFS1K_08845</name>
</gene>
<feature type="domain" description="FecR protein" evidence="2">
    <location>
        <begin position="191"/>
        <end position="285"/>
    </location>
</feature>
<keyword evidence="1" id="KW-1133">Transmembrane helix</keyword>
<evidence type="ECO:0000313" key="4">
    <source>
        <dbReference type="EMBL" id="MFD2789867.1"/>
    </source>
</evidence>
<keyword evidence="1" id="KW-0472">Membrane</keyword>
<name>A0ABW5VDZ6_9FLAO</name>
<dbReference type="Pfam" id="PF16344">
    <property type="entry name" value="FecR_C"/>
    <property type="match status" value="1"/>
</dbReference>
<keyword evidence="5" id="KW-1185">Reference proteome</keyword>
<dbReference type="Gene3D" id="3.55.50.30">
    <property type="match status" value="1"/>
</dbReference>
<dbReference type="Proteomes" id="UP001597532">
    <property type="component" value="Unassembled WGS sequence"/>
</dbReference>
<evidence type="ECO:0000256" key="1">
    <source>
        <dbReference type="SAM" id="Phobius"/>
    </source>
</evidence>
<dbReference type="EMBL" id="JBHUOK010000029">
    <property type="protein sequence ID" value="MFD2789867.1"/>
    <property type="molecule type" value="Genomic_DNA"/>
</dbReference>
<evidence type="ECO:0000259" key="2">
    <source>
        <dbReference type="Pfam" id="PF04773"/>
    </source>
</evidence>
<dbReference type="InterPro" id="IPR032508">
    <property type="entry name" value="FecR_C"/>
</dbReference>
<dbReference type="InterPro" id="IPR012373">
    <property type="entry name" value="Ferrdict_sens_TM"/>
</dbReference>
<dbReference type="Gene3D" id="2.60.120.1440">
    <property type="match status" value="1"/>
</dbReference>
<reference evidence="5" key="1">
    <citation type="journal article" date="2019" name="Int. J. Syst. Evol. Microbiol.">
        <title>The Global Catalogue of Microorganisms (GCM) 10K type strain sequencing project: providing services to taxonomists for standard genome sequencing and annotation.</title>
        <authorList>
            <consortium name="The Broad Institute Genomics Platform"/>
            <consortium name="The Broad Institute Genome Sequencing Center for Infectious Disease"/>
            <person name="Wu L."/>
            <person name="Ma J."/>
        </authorList>
    </citation>
    <scope>NUCLEOTIDE SEQUENCE [LARGE SCALE GENOMIC DNA]</scope>
    <source>
        <strain evidence="5">KCTC 52924</strain>
    </source>
</reference>
<dbReference type="Pfam" id="PF04773">
    <property type="entry name" value="FecR"/>
    <property type="match status" value="1"/>
</dbReference>
<comment type="caution">
    <text evidence="4">The sequence shown here is derived from an EMBL/GenBank/DDBJ whole genome shotgun (WGS) entry which is preliminary data.</text>
</comment>
<keyword evidence="1" id="KW-0812">Transmembrane</keyword>
<proteinExistence type="predicted"/>